<keyword evidence="3" id="KW-1185">Reference proteome</keyword>
<proteinExistence type="predicted"/>
<name>A0A371G345_MUCPR</name>
<feature type="compositionally biased region" description="Basic and acidic residues" evidence="1">
    <location>
        <begin position="116"/>
        <end position="125"/>
    </location>
</feature>
<evidence type="ECO:0000256" key="1">
    <source>
        <dbReference type="SAM" id="MobiDB-lite"/>
    </source>
</evidence>
<gene>
    <name evidence="2" type="ORF">CR513_33889</name>
</gene>
<dbReference type="EMBL" id="QJKJ01006896">
    <property type="protein sequence ID" value="RDX84986.1"/>
    <property type="molecule type" value="Genomic_DNA"/>
</dbReference>
<accession>A0A371G345</accession>
<evidence type="ECO:0000313" key="3">
    <source>
        <dbReference type="Proteomes" id="UP000257109"/>
    </source>
</evidence>
<dbReference type="PANTHER" id="PTHR35046">
    <property type="entry name" value="ZINC KNUCKLE (CCHC-TYPE) FAMILY PROTEIN"/>
    <property type="match status" value="1"/>
</dbReference>
<reference evidence="2" key="1">
    <citation type="submission" date="2018-05" db="EMBL/GenBank/DDBJ databases">
        <title>Draft genome of Mucuna pruriens seed.</title>
        <authorList>
            <person name="Nnadi N.E."/>
            <person name="Vos R."/>
            <person name="Hasami M.H."/>
            <person name="Devisetty U.K."/>
            <person name="Aguiy J.C."/>
        </authorList>
    </citation>
    <scope>NUCLEOTIDE SEQUENCE [LARGE SCALE GENOMIC DNA]</scope>
    <source>
        <strain evidence="2">JCA_2017</strain>
    </source>
</reference>
<sequence length="188" mass="21730">MLDECVDCEDDDSLRENILHSYCHILGQLYSIIIDKGNKVNFASSRLVESYKLQWLNSKGEMAITKQVSLAFMLGKYSDEVLCDIVTLKPLSPKEVNKYQVKMKLMREKGKKRVKRKDEKNDGEKKRRMGVSKGTMLDSFQKNLPKDIPRGLPPIKGIEDQIDFTIGVTLPNRYAYRASLEERRKIQQ</sequence>
<dbReference type="OrthoDB" id="1747743at2759"/>
<dbReference type="PANTHER" id="PTHR35046:SF9">
    <property type="entry name" value="RNA-DIRECTED DNA POLYMERASE"/>
    <property type="match status" value="1"/>
</dbReference>
<protein>
    <submittedName>
        <fullName evidence="2">Uncharacterized protein</fullName>
    </submittedName>
</protein>
<comment type="caution">
    <text evidence="2">The sequence shown here is derived from an EMBL/GenBank/DDBJ whole genome shotgun (WGS) entry which is preliminary data.</text>
</comment>
<organism evidence="2 3">
    <name type="scientific">Mucuna pruriens</name>
    <name type="common">Velvet bean</name>
    <name type="synonym">Dolichos pruriens</name>
    <dbReference type="NCBI Taxonomy" id="157652"/>
    <lineage>
        <taxon>Eukaryota</taxon>
        <taxon>Viridiplantae</taxon>
        <taxon>Streptophyta</taxon>
        <taxon>Embryophyta</taxon>
        <taxon>Tracheophyta</taxon>
        <taxon>Spermatophyta</taxon>
        <taxon>Magnoliopsida</taxon>
        <taxon>eudicotyledons</taxon>
        <taxon>Gunneridae</taxon>
        <taxon>Pentapetalae</taxon>
        <taxon>rosids</taxon>
        <taxon>fabids</taxon>
        <taxon>Fabales</taxon>
        <taxon>Fabaceae</taxon>
        <taxon>Papilionoideae</taxon>
        <taxon>50 kb inversion clade</taxon>
        <taxon>NPAAA clade</taxon>
        <taxon>indigoferoid/millettioid clade</taxon>
        <taxon>Phaseoleae</taxon>
        <taxon>Mucuna</taxon>
    </lineage>
</organism>
<feature type="non-terminal residue" evidence="2">
    <location>
        <position position="1"/>
    </location>
</feature>
<evidence type="ECO:0000313" key="2">
    <source>
        <dbReference type="EMBL" id="RDX84986.1"/>
    </source>
</evidence>
<dbReference type="AlphaFoldDB" id="A0A371G345"/>
<feature type="region of interest" description="Disordered" evidence="1">
    <location>
        <begin position="110"/>
        <end position="136"/>
    </location>
</feature>
<dbReference type="Proteomes" id="UP000257109">
    <property type="component" value="Unassembled WGS sequence"/>
</dbReference>